<comment type="caution">
    <text evidence="2">The sequence shown here is derived from an EMBL/GenBank/DDBJ whole genome shotgun (WGS) entry which is preliminary data.</text>
</comment>
<evidence type="ECO:0000313" key="2">
    <source>
        <dbReference type="EMBL" id="NKX92627.1"/>
    </source>
</evidence>
<sequence>MTIFIAIGGIGLVLLAVSMVVGEAFEVGDGVLSGTGLGVGAVVFGAVGVITTANDLPSAVTYVGSAIAGVLAVVVVQVLVRRLQSTEDGQPISLVGTTGVAKTDITAERGEVFLDAAQEIERRMAWSRTPIPEGSRIVVVQQSGSRVEVTLDTPTDGAV</sequence>
<feature type="transmembrane region" description="Helical" evidence="1">
    <location>
        <begin position="60"/>
        <end position="80"/>
    </location>
</feature>
<dbReference type="RefSeq" id="WP_168446642.1">
    <property type="nucleotide sequence ID" value="NZ_JAAXOW010000001.1"/>
</dbReference>
<feature type="transmembrane region" description="Helical" evidence="1">
    <location>
        <begin position="32"/>
        <end position="53"/>
    </location>
</feature>
<dbReference type="AlphaFoldDB" id="A0A9X5INY0"/>
<dbReference type="Proteomes" id="UP000774283">
    <property type="component" value="Unassembled WGS sequence"/>
</dbReference>
<accession>A0A9X5INY0</accession>
<evidence type="ECO:0000313" key="3">
    <source>
        <dbReference type="Proteomes" id="UP000774283"/>
    </source>
</evidence>
<name>A0A9X5INY0_9MICO</name>
<dbReference type="InterPro" id="IPR012340">
    <property type="entry name" value="NA-bd_OB-fold"/>
</dbReference>
<gene>
    <name evidence="2" type="ORF">HF995_04955</name>
</gene>
<keyword evidence="1" id="KW-0472">Membrane</keyword>
<organism evidence="2 3">
    <name type="scientific">Sanguibacter hominis ATCC BAA-789</name>
    <dbReference type="NCBI Taxonomy" id="1312740"/>
    <lineage>
        <taxon>Bacteria</taxon>
        <taxon>Bacillati</taxon>
        <taxon>Actinomycetota</taxon>
        <taxon>Actinomycetes</taxon>
        <taxon>Micrococcales</taxon>
        <taxon>Sanguibacteraceae</taxon>
        <taxon>Sanguibacter</taxon>
    </lineage>
</organism>
<keyword evidence="1" id="KW-1133">Transmembrane helix</keyword>
<keyword evidence="3" id="KW-1185">Reference proteome</keyword>
<proteinExistence type="predicted"/>
<evidence type="ECO:0000256" key="1">
    <source>
        <dbReference type="SAM" id="Phobius"/>
    </source>
</evidence>
<protein>
    <recommendedName>
        <fullName evidence="4">NfeD-like C-terminal domain-containing protein</fullName>
    </recommendedName>
</protein>
<keyword evidence="1" id="KW-0812">Transmembrane</keyword>
<evidence type="ECO:0008006" key="4">
    <source>
        <dbReference type="Google" id="ProtNLM"/>
    </source>
</evidence>
<dbReference type="Gene3D" id="2.40.50.140">
    <property type="entry name" value="Nucleic acid-binding proteins"/>
    <property type="match status" value="1"/>
</dbReference>
<reference evidence="2 3" key="1">
    <citation type="submission" date="2020-04" db="EMBL/GenBank/DDBJ databases">
        <title>MicrobeNet Type strains.</title>
        <authorList>
            <person name="Nicholson A.C."/>
        </authorList>
    </citation>
    <scope>NUCLEOTIDE SEQUENCE [LARGE SCALE GENOMIC DNA]</scope>
    <source>
        <strain evidence="2 3">ATCC BAA-789</strain>
    </source>
</reference>
<dbReference type="EMBL" id="JAAXOW010000001">
    <property type="protein sequence ID" value="NKX92627.1"/>
    <property type="molecule type" value="Genomic_DNA"/>
</dbReference>